<name>A0ABD6AQB0_9EURY</name>
<dbReference type="AlphaFoldDB" id="A0ABD6AQB0"/>
<sequence length="300" mass="31488">MSTRQLRRALPVVAMALLLVTAGCSLPGGGDGTPTAGSPEPTTGTTTPSATPTTNGTPGDVSIAGVEDGRVVDASALAAAHEEALAADSMETRLVQDASIIVPTGPNSSQVANATIVQQVVAEAGGQPYRYRLEQRGIGFTAQVWGNDSVEVTLPSQAGETQPPRVGEPQDRSLITSTNAIGTYLDRGNYTVTGTTTEGNRTLVTLEADELTVENDTDLFVRGASDFENYRSTVVVSEDGVVRSLEITAEYTLRGERRDLSITYEVLRQGNVSFEQPEWARTALASTTATEEPVGTATPA</sequence>
<comment type="caution">
    <text evidence="2">The sequence shown here is derived from an EMBL/GenBank/DDBJ whole genome shotgun (WGS) entry which is preliminary data.</text>
</comment>
<dbReference type="PROSITE" id="PS51257">
    <property type="entry name" value="PROKAR_LIPOPROTEIN"/>
    <property type="match status" value="1"/>
</dbReference>
<organism evidence="2 3">
    <name type="scientific">Halomarina rubra</name>
    <dbReference type="NCBI Taxonomy" id="2071873"/>
    <lineage>
        <taxon>Archaea</taxon>
        <taxon>Methanobacteriati</taxon>
        <taxon>Methanobacteriota</taxon>
        <taxon>Stenosarchaea group</taxon>
        <taxon>Halobacteria</taxon>
        <taxon>Halobacteriales</taxon>
        <taxon>Natronomonadaceae</taxon>
        <taxon>Halomarina</taxon>
    </lineage>
</organism>
<evidence type="ECO:0000313" key="2">
    <source>
        <dbReference type="EMBL" id="MFD1511856.1"/>
    </source>
</evidence>
<keyword evidence="3" id="KW-1185">Reference proteome</keyword>
<accession>A0ABD6AQB0</accession>
<gene>
    <name evidence="2" type="ORF">ACFSBT_01010</name>
</gene>
<feature type="region of interest" description="Disordered" evidence="1">
    <location>
        <begin position="29"/>
        <end position="59"/>
    </location>
</feature>
<evidence type="ECO:0008006" key="4">
    <source>
        <dbReference type="Google" id="ProtNLM"/>
    </source>
</evidence>
<proteinExistence type="predicted"/>
<reference evidence="2 3" key="1">
    <citation type="journal article" date="2019" name="Int. J. Syst. Evol. Microbiol.">
        <title>The Global Catalogue of Microorganisms (GCM) 10K type strain sequencing project: providing services to taxonomists for standard genome sequencing and annotation.</title>
        <authorList>
            <consortium name="The Broad Institute Genomics Platform"/>
            <consortium name="The Broad Institute Genome Sequencing Center for Infectious Disease"/>
            <person name="Wu L."/>
            <person name="Ma J."/>
        </authorList>
    </citation>
    <scope>NUCLEOTIDE SEQUENCE [LARGE SCALE GENOMIC DNA]</scope>
    <source>
        <strain evidence="2 3">CGMCC 1.12563</strain>
    </source>
</reference>
<dbReference type="EMBL" id="JBHUDC010000001">
    <property type="protein sequence ID" value="MFD1511856.1"/>
    <property type="molecule type" value="Genomic_DNA"/>
</dbReference>
<feature type="compositionally biased region" description="Low complexity" evidence="1">
    <location>
        <begin position="33"/>
        <end position="59"/>
    </location>
</feature>
<protein>
    <recommendedName>
        <fullName evidence="4">Outer membrane lipoprotein-sorting protein</fullName>
    </recommendedName>
</protein>
<dbReference type="RefSeq" id="WP_250871838.1">
    <property type="nucleotide sequence ID" value="NZ_JALXFV010000001.1"/>
</dbReference>
<evidence type="ECO:0000256" key="1">
    <source>
        <dbReference type="SAM" id="MobiDB-lite"/>
    </source>
</evidence>
<evidence type="ECO:0000313" key="3">
    <source>
        <dbReference type="Proteomes" id="UP001597187"/>
    </source>
</evidence>
<dbReference type="Proteomes" id="UP001597187">
    <property type="component" value="Unassembled WGS sequence"/>
</dbReference>